<sequence>MGYALRLKLASFSAGAAVASAFGLYFMHHDYILVHQSMSQQINEEYKALDRHVSSLENSKREVTKQVETSDKT</sequence>
<evidence type="ECO:0000313" key="2">
    <source>
        <dbReference type="EMBL" id="CAH1443563.1"/>
    </source>
</evidence>
<organism evidence="2 3">
    <name type="scientific">Lactuca virosa</name>
    <dbReference type="NCBI Taxonomy" id="75947"/>
    <lineage>
        <taxon>Eukaryota</taxon>
        <taxon>Viridiplantae</taxon>
        <taxon>Streptophyta</taxon>
        <taxon>Embryophyta</taxon>
        <taxon>Tracheophyta</taxon>
        <taxon>Spermatophyta</taxon>
        <taxon>Magnoliopsida</taxon>
        <taxon>eudicotyledons</taxon>
        <taxon>Gunneridae</taxon>
        <taxon>Pentapetalae</taxon>
        <taxon>asterids</taxon>
        <taxon>campanulids</taxon>
        <taxon>Asterales</taxon>
        <taxon>Asteraceae</taxon>
        <taxon>Cichorioideae</taxon>
        <taxon>Cichorieae</taxon>
        <taxon>Lactucinae</taxon>
        <taxon>Lactuca</taxon>
    </lineage>
</organism>
<dbReference type="PANTHER" id="PTHR34970">
    <property type="entry name" value="ABC TRANSPORTER A FAMILY PROTEIN"/>
    <property type="match status" value="1"/>
</dbReference>
<accession>A0AAU9P0L1</accession>
<reference evidence="2 3" key="1">
    <citation type="submission" date="2022-01" db="EMBL/GenBank/DDBJ databases">
        <authorList>
            <person name="Xiong W."/>
            <person name="Schranz E."/>
        </authorList>
    </citation>
    <scope>NUCLEOTIDE SEQUENCE [LARGE SCALE GENOMIC DNA]</scope>
</reference>
<proteinExistence type="predicted"/>
<gene>
    <name evidence="2" type="ORF">LVIROSA_LOCUS29470</name>
</gene>
<name>A0AAU9P0L1_9ASTR</name>
<keyword evidence="3" id="KW-1185">Reference proteome</keyword>
<protein>
    <submittedName>
        <fullName evidence="2">Uncharacterized protein</fullName>
    </submittedName>
</protein>
<dbReference type="PANTHER" id="PTHR34970:SF2">
    <property type="entry name" value="ABC TRANSPORTER A FAMILY PROTEIN"/>
    <property type="match status" value="1"/>
</dbReference>
<evidence type="ECO:0000256" key="1">
    <source>
        <dbReference type="SAM" id="Coils"/>
    </source>
</evidence>
<comment type="caution">
    <text evidence="2">The sequence shown here is derived from an EMBL/GenBank/DDBJ whole genome shotgun (WGS) entry which is preliminary data.</text>
</comment>
<dbReference type="AlphaFoldDB" id="A0AAU9P0L1"/>
<evidence type="ECO:0000313" key="3">
    <source>
        <dbReference type="Proteomes" id="UP001157418"/>
    </source>
</evidence>
<dbReference type="Proteomes" id="UP001157418">
    <property type="component" value="Unassembled WGS sequence"/>
</dbReference>
<dbReference type="EMBL" id="CAKMRJ010005502">
    <property type="protein sequence ID" value="CAH1443563.1"/>
    <property type="molecule type" value="Genomic_DNA"/>
</dbReference>
<keyword evidence="1" id="KW-0175">Coiled coil</keyword>
<feature type="coiled-coil region" evidence="1">
    <location>
        <begin position="39"/>
        <end position="66"/>
    </location>
</feature>